<dbReference type="SFLD" id="SFLDG01135">
    <property type="entry name" value="C1.5.6:_HAD__Beta-PGM__Phospha"/>
    <property type="match status" value="1"/>
</dbReference>
<organism evidence="2 3">
    <name type="scientific">Paludibaculum fermentans</name>
    <dbReference type="NCBI Taxonomy" id="1473598"/>
    <lineage>
        <taxon>Bacteria</taxon>
        <taxon>Pseudomonadati</taxon>
        <taxon>Acidobacteriota</taxon>
        <taxon>Terriglobia</taxon>
        <taxon>Bryobacterales</taxon>
        <taxon>Bryobacteraceae</taxon>
        <taxon>Paludibaculum</taxon>
    </lineage>
</organism>
<dbReference type="InterPro" id="IPR023198">
    <property type="entry name" value="PGP-like_dom2"/>
</dbReference>
<dbReference type="GO" id="GO:0006281">
    <property type="term" value="P:DNA repair"/>
    <property type="evidence" value="ECO:0007669"/>
    <property type="project" value="TreeGrafter"/>
</dbReference>
<dbReference type="PANTHER" id="PTHR43434:SF19">
    <property type="entry name" value="PHOSPHONOACETALDEHYDE HYDROLASE"/>
    <property type="match status" value="1"/>
</dbReference>
<keyword evidence="1" id="KW-0704">Schiff base</keyword>
<dbReference type="GO" id="GO:0050194">
    <property type="term" value="F:phosphonoacetaldehyde hydrolase activity"/>
    <property type="evidence" value="ECO:0007669"/>
    <property type="project" value="UniProtKB-EC"/>
</dbReference>
<dbReference type="Pfam" id="PF00702">
    <property type="entry name" value="Hydrolase"/>
    <property type="match status" value="1"/>
</dbReference>
<dbReference type="GO" id="GO:0008967">
    <property type="term" value="F:phosphoglycolate phosphatase activity"/>
    <property type="evidence" value="ECO:0007669"/>
    <property type="project" value="TreeGrafter"/>
</dbReference>
<dbReference type="EC" id="3.11.1.1" evidence="2"/>
<dbReference type="HAMAP" id="MF_01375">
    <property type="entry name" value="PhnX"/>
    <property type="match status" value="1"/>
</dbReference>
<dbReference type="NCBIfam" id="TIGR01509">
    <property type="entry name" value="HAD-SF-IA-v3"/>
    <property type="match status" value="1"/>
</dbReference>
<keyword evidence="2" id="KW-0378">Hydrolase</keyword>
<dbReference type="RefSeq" id="WP_194448571.1">
    <property type="nucleotide sequence ID" value="NZ_CP063849.1"/>
</dbReference>
<dbReference type="SUPFAM" id="SSF56784">
    <property type="entry name" value="HAD-like"/>
    <property type="match status" value="1"/>
</dbReference>
<dbReference type="Gene3D" id="1.10.150.240">
    <property type="entry name" value="Putative phosphatase, domain 2"/>
    <property type="match status" value="1"/>
</dbReference>
<proteinExistence type="inferred from homology"/>
<dbReference type="InterPro" id="IPR006439">
    <property type="entry name" value="HAD-SF_hydro_IA"/>
</dbReference>
<dbReference type="PANTHER" id="PTHR43434">
    <property type="entry name" value="PHOSPHOGLYCOLATE PHOSPHATASE"/>
    <property type="match status" value="1"/>
</dbReference>
<dbReference type="GO" id="GO:0019700">
    <property type="term" value="P:organic phosphonate catabolic process"/>
    <property type="evidence" value="ECO:0007669"/>
    <property type="project" value="InterPro"/>
</dbReference>
<dbReference type="SFLD" id="SFLDG01129">
    <property type="entry name" value="C1.5:_HAD__Beta-PGM__Phosphata"/>
    <property type="match status" value="1"/>
</dbReference>
<dbReference type="NCBIfam" id="TIGR01422">
    <property type="entry name" value="phosphonatase"/>
    <property type="match status" value="1"/>
</dbReference>
<dbReference type="Gene3D" id="3.40.50.1000">
    <property type="entry name" value="HAD superfamily/HAD-like"/>
    <property type="match status" value="1"/>
</dbReference>
<name>A0A7S7SID6_PALFE</name>
<evidence type="ECO:0000313" key="2">
    <source>
        <dbReference type="EMBL" id="QOY86902.1"/>
    </source>
</evidence>
<dbReference type="InterPro" id="IPR050155">
    <property type="entry name" value="HAD-like_hydrolase_sf"/>
</dbReference>
<accession>A0A7S7SID6</accession>
<keyword evidence="3" id="KW-1185">Reference proteome</keyword>
<dbReference type="GO" id="GO:0005829">
    <property type="term" value="C:cytosol"/>
    <property type="evidence" value="ECO:0007669"/>
    <property type="project" value="TreeGrafter"/>
</dbReference>
<reference evidence="2 3" key="1">
    <citation type="submission" date="2020-10" db="EMBL/GenBank/DDBJ databases">
        <title>Complete genome sequence of Paludibaculum fermentans P105T, a facultatively anaerobic acidobacterium capable of dissimilatory Fe(III) reduction.</title>
        <authorList>
            <person name="Dedysh S.N."/>
            <person name="Beletsky A.V."/>
            <person name="Kulichevskaya I.S."/>
            <person name="Mardanov A.V."/>
            <person name="Ravin N.V."/>
        </authorList>
    </citation>
    <scope>NUCLEOTIDE SEQUENCE [LARGE SCALE GENOMIC DNA]</scope>
    <source>
        <strain evidence="2 3">P105</strain>
    </source>
</reference>
<dbReference type="InterPro" id="IPR006323">
    <property type="entry name" value="Phosphonoacetald_hydro"/>
</dbReference>
<dbReference type="Proteomes" id="UP000593892">
    <property type="component" value="Chromosome"/>
</dbReference>
<dbReference type="InterPro" id="IPR036412">
    <property type="entry name" value="HAD-like_sf"/>
</dbReference>
<evidence type="ECO:0000256" key="1">
    <source>
        <dbReference type="ARBA" id="ARBA00023270"/>
    </source>
</evidence>
<dbReference type="KEGG" id="pfer:IRI77_29620"/>
<dbReference type="EMBL" id="CP063849">
    <property type="protein sequence ID" value="QOY86902.1"/>
    <property type="molecule type" value="Genomic_DNA"/>
</dbReference>
<sequence>MDFVYRRSYRGRVRAVIFDLAGTTVDFGCRAPVEALIELFQRHGIEVPVEDVRQAMGIHKKDHLRAILQSRVVAGQWRAAHGETPDEADTERLFTEFIPIQTAAIGRHADVIPGVSETINQLRKRGIRIGATTGYSREMVKGLLRDVAASGFQPDNLICADDVPAGRPAPWMAVTSAMKLGIYPLEACVKVGDTVADIEEGLNAGMWTVGITWAGNEVGLSEQECESLGPDELTRRVTRATDRLGAAGAHFVIESVQDLLPVIEAIDSRMAAGAKP</sequence>
<protein>
    <submittedName>
        <fullName evidence="2">Phosphonoacetaldehyde hydrolase</fullName>
        <ecNumber evidence="2">3.11.1.1</ecNumber>
    </submittedName>
</protein>
<dbReference type="SFLD" id="SFLDS00003">
    <property type="entry name" value="Haloacid_Dehalogenase"/>
    <property type="match status" value="1"/>
</dbReference>
<evidence type="ECO:0000313" key="3">
    <source>
        <dbReference type="Proteomes" id="UP000593892"/>
    </source>
</evidence>
<gene>
    <name evidence="2" type="ORF">IRI77_29620</name>
</gene>
<dbReference type="InterPro" id="IPR023214">
    <property type="entry name" value="HAD_sf"/>
</dbReference>
<dbReference type="AlphaFoldDB" id="A0A7S7SID6"/>